<evidence type="ECO:0000313" key="1">
    <source>
        <dbReference type="EMBL" id="MBB5346001.1"/>
    </source>
</evidence>
<evidence type="ECO:0000313" key="2">
    <source>
        <dbReference type="Proteomes" id="UP000569092"/>
    </source>
</evidence>
<protein>
    <submittedName>
        <fullName evidence="1">Uncharacterized protein YjbI with pentapeptide repeats</fullName>
    </submittedName>
</protein>
<dbReference type="AlphaFoldDB" id="A0A7W8JBP7"/>
<proteinExistence type="predicted"/>
<gene>
    <name evidence="1" type="ORF">HDF10_004008</name>
</gene>
<accession>A0A7W8JBP7</accession>
<name>A0A7W8JBP7_9BACT</name>
<sequence>MLIKDRAGNVLIEMDETTQLDGAALRHADFSHLDLEGYDFSDTDLRESDCSGTTFYWTNFFRANCEGGIFLKARFCGAVLDFVNFRFANLDGAYISFDNLRSGCSLLGADFSSANLEGADLKGSRYNRETIFPAGFDPQSQGMLFVEK</sequence>
<dbReference type="Pfam" id="PF00805">
    <property type="entry name" value="Pentapeptide"/>
    <property type="match status" value="2"/>
</dbReference>
<dbReference type="InterPro" id="IPR001646">
    <property type="entry name" value="5peptide_repeat"/>
</dbReference>
<reference evidence="1 2" key="1">
    <citation type="submission" date="2020-08" db="EMBL/GenBank/DDBJ databases">
        <title>Genomic Encyclopedia of Type Strains, Phase IV (KMG-V): Genome sequencing to study the core and pangenomes of soil and plant-associated prokaryotes.</title>
        <authorList>
            <person name="Whitman W."/>
        </authorList>
    </citation>
    <scope>NUCLEOTIDE SEQUENCE [LARGE SCALE GENOMIC DNA]</scope>
    <source>
        <strain evidence="1 2">M8US30</strain>
    </source>
</reference>
<dbReference type="InterPro" id="IPR051082">
    <property type="entry name" value="Pentapeptide-BTB/POZ_domain"/>
</dbReference>
<dbReference type="Proteomes" id="UP000569092">
    <property type="component" value="Unassembled WGS sequence"/>
</dbReference>
<dbReference type="SUPFAM" id="SSF141571">
    <property type="entry name" value="Pentapeptide repeat-like"/>
    <property type="match status" value="1"/>
</dbReference>
<dbReference type="EMBL" id="JACHDZ010000008">
    <property type="protein sequence ID" value="MBB5346001.1"/>
    <property type="molecule type" value="Genomic_DNA"/>
</dbReference>
<organism evidence="1 2">
    <name type="scientific">Tunturiibacter lichenicola</name>
    <dbReference type="NCBI Taxonomy" id="2051959"/>
    <lineage>
        <taxon>Bacteria</taxon>
        <taxon>Pseudomonadati</taxon>
        <taxon>Acidobacteriota</taxon>
        <taxon>Terriglobia</taxon>
        <taxon>Terriglobales</taxon>
        <taxon>Acidobacteriaceae</taxon>
        <taxon>Tunturiibacter</taxon>
    </lineage>
</organism>
<dbReference type="Gene3D" id="2.160.20.80">
    <property type="entry name" value="E3 ubiquitin-protein ligase SopA"/>
    <property type="match status" value="1"/>
</dbReference>
<comment type="caution">
    <text evidence="1">The sequence shown here is derived from an EMBL/GenBank/DDBJ whole genome shotgun (WGS) entry which is preliminary data.</text>
</comment>
<dbReference type="PANTHER" id="PTHR14136">
    <property type="entry name" value="BTB_POZ DOMAIN-CONTAINING PROTEIN KCTD9"/>
    <property type="match status" value="1"/>
</dbReference>
<dbReference type="PANTHER" id="PTHR14136:SF17">
    <property type="entry name" value="BTB_POZ DOMAIN-CONTAINING PROTEIN KCTD9"/>
    <property type="match status" value="1"/>
</dbReference>